<keyword evidence="2" id="KW-1185">Reference proteome</keyword>
<evidence type="ECO:0008006" key="3">
    <source>
        <dbReference type="Google" id="ProtNLM"/>
    </source>
</evidence>
<evidence type="ECO:0000313" key="1">
    <source>
        <dbReference type="EMBL" id="CAH0534185.1"/>
    </source>
</evidence>
<dbReference type="Pfam" id="PF09839">
    <property type="entry name" value="DUF2066"/>
    <property type="match status" value="1"/>
</dbReference>
<protein>
    <recommendedName>
        <fullName evidence="3">DUF2066 domain-containing protein</fullName>
    </recommendedName>
</protein>
<name>A0ABM8ZVE0_9VIBR</name>
<proteinExistence type="predicted"/>
<accession>A0ABM8ZVE0</accession>
<comment type="caution">
    <text evidence="1">The sequence shown here is derived from an EMBL/GenBank/DDBJ whole genome shotgun (WGS) entry which is preliminary data.</text>
</comment>
<dbReference type="RefSeq" id="WP_354004724.1">
    <property type="nucleotide sequence ID" value="NZ_CAKLDI010000001.1"/>
</dbReference>
<dbReference type="EMBL" id="CAKLDI010000001">
    <property type="protein sequence ID" value="CAH0534185.1"/>
    <property type="molecule type" value="Genomic_DNA"/>
</dbReference>
<reference evidence="1" key="1">
    <citation type="submission" date="2021-11" db="EMBL/GenBank/DDBJ databases">
        <authorList>
            <person name="Rodrigo-Torres L."/>
            <person name="Arahal R. D."/>
            <person name="Lucena T."/>
        </authorList>
    </citation>
    <scope>NUCLEOTIDE SEQUENCE</scope>
    <source>
        <strain evidence="1">CECT 7929</strain>
    </source>
</reference>
<gene>
    <name evidence="1" type="ORF">VST7929_02093</name>
</gene>
<dbReference type="InterPro" id="IPR018642">
    <property type="entry name" value="DUF2066"/>
</dbReference>
<evidence type="ECO:0000313" key="2">
    <source>
        <dbReference type="Proteomes" id="UP000838672"/>
    </source>
</evidence>
<dbReference type="Proteomes" id="UP000838672">
    <property type="component" value="Unassembled WGS sequence"/>
</dbReference>
<organism evidence="1 2">
    <name type="scientific">Vibrio stylophorae</name>
    <dbReference type="NCBI Taxonomy" id="659351"/>
    <lineage>
        <taxon>Bacteria</taxon>
        <taxon>Pseudomonadati</taxon>
        <taxon>Pseudomonadota</taxon>
        <taxon>Gammaproteobacteria</taxon>
        <taxon>Vibrionales</taxon>
        <taxon>Vibrionaceae</taxon>
        <taxon>Vibrio</taxon>
    </lineage>
</organism>
<sequence>MIGRFFLSSGLHMWKQIWVALLLLVSAQCLAANEYRTQLSSTEREANSALLSQGLAQVLVQLTGDRAIVEQPLVKKALATPENYLASSSSDQREAQVIWQFGYSASQLDTLLKETKQGYWGGVRAPVLVWLVVDNGSERRIIWDQDSSDYDQLLRQAAQHLAVPVQMPIGDLDDAMAISVPDIWGGFSQPIATASERYQAKSVLVIKARQAGHQPLQAQWQLWNMPASRMGGQSASISGQGMVGADGALADVFTQVVQYHAKLNAPKEIDPQATQSTGLALRVYQIHNSKDYFELERMLKSLTSVAQVKLRNITGDYADVELKLLSGEDQFYQDLLNDGRVQKKALPKAPAVVVTTPKKDPEQALTTVDKMQYKADSATETPVQAVQKPEVVTPTMGYFWQPNQDS</sequence>